<dbReference type="CDD" id="cd13403">
    <property type="entry name" value="MLTF-like"/>
    <property type="match status" value="1"/>
</dbReference>
<dbReference type="InterPro" id="IPR000189">
    <property type="entry name" value="Transglyc_AS"/>
</dbReference>
<dbReference type="PANTHER" id="PTHR35936">
    <property type="entry name" value="MEMBRANE-BOUND LYTIC MUREIN TRANSGLYCOSYLASE F"/>
    <property type="match status" value="1"/>
</dbReference>
<keyword evidence="7 8" id="KW-0961">Cell wall biogenesis/degradation</keyword>
<dbReference type="GO" id="GO:0071555">
    <property type="term" value="P:cell wall organization"/>
    <property type="evidence" value="ECO:0007669"/>
    <property type="project" value="UniProtKB-KW"/>
</dbReference>
<feature type="active site" evidence="8">
    <location>
        <position position="326"/>
    </location>
</feature>
<comment type="similarity">
    <text evidence="8">In the N-terminal section; belongs to the bacterial solute-binding protein 3 family.</text>
</comment>
<dbReference type="GO" id="GO:0009279">
    <property type="term" value="C:cell outer membrane"/>
    <property type="evidence" value="ECO:0007669"/>
    <property type="project" value="UniProtKB-SubCell"/>
</dbReference>
<organism evidence="12 13">
    <name type="scientific">Solimonas marina</name>
    <dbReference type="NCBI Taxonomy" id="2714601"/>
    <lineage>
        <taxon>Bacteria</taxon>
        <taxon>Pseudomonadati</taxon>
        <taxon>Pseudomonadota</taxon>
        <taxon>Gammaproteobacteria</taxon>
        <taxon>Nevskiales</taxon>
        <taxon>Nevskiaceae</taxon>
        <taxon>Solimonas</taxon>
    </lineage>
</organism>
<keyword evidence="6 8" id="KW-0456">Lyase</keyword>
<dbReference type="CDD" id="cd01009">
    <property type="entry name" value="PBP2_YfhD_N"/>
    <property type="match status" value="1"/>
</dbReference>
<evidence type="ECO:0000256" key="10">
    <source>
        <dbReference type="SAM" id="Phobius"/>
    </source>
</evidence>
<comment type="caution">
    <text evidence="12">The sequence shown here is derived from an EMBL/GenBank/DDBJ whole genome shotgun (WGS) entry which is preliminary data.</text>
</comment>
<evidence type="ECO:0000256" key="4">
    <source>
        <dbReference type="ARBA" id="ARBA00023136"/>
    </source>
</evidence>
<dbReference type="HAMAP" id="MF_02016">
    <property type="entry name" value="MltF"/>
    <property type="match status" value="1"/>
</dbReference>
<feature type="region of interest" description="LT domain" evidence="8">
    <location>
        <begin position="280"/>
        <end position="506"/>
    </location>
</feature>
<comment type="similarity">
    <text evidence="1">Belongs to the transglycosylase Slt family.</text>
</comment>
<dbReference type="InterPro" id="IPR001638">
    <property type="entry name" value="Solute-binding_3/MltF_N"/>
</dbReference>
<dbReference type="Gene3D" id="1.10.530.10">
    <property type="match status" value="1"/>
</dbReference>
<dbReference type="InterPro" id="IPR008258">
    <property type="entry name" value="Transglycosylase_SLT_dom_1"/>
</dbReference>
<dbReference type="GO" id="GO:0016998">
    <property type="term" value="P:cell wall macromolecule catabolic process"/>
    <property type="evidence" value="ECO:0007669"/>
    <property type="project" value="UniProtKB-UniRule"/>
</dbReference>
<keyword evidence="4 8" id="KW-0472">Membrane</keyword>
<comment type="subcellular location">
    <subcellularLocation>
        <location evidence="8">Cell outer membrane</location>
        <topology evidence="8">Peripheral membrane protein</topology>
    </subcellularLocation>
    <text evidence="8">Attached to the inner leaflet of the outer membrane.</text>
</comment>
<feature type="compositionally biased region" description="Basic and acidic residues" evidence="9">
    <location>
        <begin position="482"/>
        <end position="497"/>
    </location>
</feature>
<feature type="region of interest" description="Disordered" evidence="9">
    <location>
        <begin position="472"/>
        <end position="506"/>
    </location>
</feature>
<accession>A0A969WCA4</accession>
<dbReference type="PANTHER" id="PTHR35936:SF32">
    <property type="entry name" value="MEMBRANE-BOUND LYTIC MUREIN TRANSGLYCOSYLASE F"/>
    <property type="match status" value="1"/>
</dbReference>
<keyword evidence="3 8" id="KW-0732">Signal</keyword>
<evidence type="ECO:0000256" key="3">
    <source>
        <dbReference type="ARBA" id="ARBA00022729"/>
    </source>
</evidence>
<protein>
    <recommendedName>
        <fullName evidence="8">Membrane-bound lytic murein transglycosylase F</fullName>
        <ecNumber evidence="8">4.2.2.n1</ecNumber>
    </recommendedName>
    <alternativeName>
        <fullName evidence="8">Murein lyase F</fullName>
    </alternativeName>
</protein>
<dbReference type="InterPro" id="IPR023703">
    <property type="entry name" value="MltF"/>
</dbReference>
<dbReference type="GO" id="GO:0009253">
    <property type="term" value="P:peptidoglycan catabolic process"/>
    <property type="evidence" value="ECO:0007669"/>
    <property type="project" value="TreeGrafter"/>
</dbReference>
<comment type="similarity">
    <text evidence="8">In the C-terminal section; belongs to the transglycosylase Slt family.</text>
</comment>
<comment type="catalytic activity">
    <reaction evidence="8">
        <text>Exolytic cleavage of the (1-&gt;4)-beta-glycosidic linkage between N-acetylmuramic acid (MurNAc) and N-acetylglucosamine (GlcNAc) residues in peptidoglycan, from either the reducing or the non-reducing ends of the peptidoglycan chains, with concomitant formation of a 1,6-anhydrobond in the MurNAc residue.</text>
        <dbReference type="EC" id="4.2.2.n1"/>
    </reaction>
</comment>
<dbReference type="GO" id="GO:0008933">
    <property type="term" value="F:peptidoglycan lytic transglycosylase activity"/>
    <property type="evidence" value="ECO:0007669"/>
    <property type="project" value="UniProtKB-UniRule"/>
</dbReference>
<keyword evidence="10" id="KW-1133">Transmembrane helix</keyword>
<evidence type="ECO:0000256" key="9">
    <source>
        <dbReference type="SAM" id="MobiDB-lite"/>
    </source>
</evidence>
<sequence length="506" mass="56040">MNLAATPTTPETKKSTSRVGLGRLAFLCGLFGLFAILGTCSPRQSSLDEVKALGVLRVATVNSPTSYYIGQDGEPTGFDYDLAKAFADELGVKLELVVAPSPPAALDMVEEGVVHMAAASLAETPGRRKQVRFSQPLLKVAPTLVYRRGTPRPENLGDLHGTLRVGTNSAPVETLREMRKQRYPQLKWDETDDDVAEELLYQVSQGTLDYTIVNSDLLAINQRYYPNLRAAFTVSDALDVAWAFRGGHDSSLANASTQFFAKLGKEELARIKDRYFGHVDQVDSQGALTLATHVDTRLTRYRAMFQKAADSTGLDWRLLAAIGYQESHWDPTATSPTGVRGIMMLTNATASFLNVANREDPSQSIAGGARYFKQIADQLPTDIPEPDRTWMALAAYNMGVGHLIDARDLTAKLGGNPNRWLDVRHTLPLLSQSHWYRQTQHGYARGHQAVIYVGNIRAYYDMLVWITRDKNAEPKTSLESAEEQKKDDDKDDPEKRNPLNINSPVL</sequence>
<dbReference type="EC" id="4.2.2.n1" evidence="8"/>
<evidence type="ECO:0000313" key="13">
    <source>
        <dbReference type="Proteomes" id="UP000653472"/>
    </source>
</evidence>
<reference evidence="12" key="1">
    <citation type="submission" date="2020-03" db="EMBL/GenBank/DDBJ databases">
        <title>Solimonas marina sp. nov., isolated from deep seawater of the Pacific Ocean.</title>
        <authorList>
            <person name="Liu X."/>
            <person name="Lai Q."/>
            <person name="Sun F."/>
            <person name="Gai Y."/>
            <person name="Li G."/>
            <person name="Shao Z."/>
        </authorList>
    </citation>
    <scope>NUCLEOTIDE SEQUENCE</scope>
    <source>
        <strain evidence="12">C16B3</strain>
    </source>
</reference>
<dbReference type="SUPFAM" id="SSF53955">
    <property type="entry name" value="Lysozyme-like"/>
    <property type="match status" value="1"/>
</dbReference>
<name>A0A969WCA4_9GAMM</name>
<comment type="caution">
    <text evidence="8">Lacks conserved residue(s) required for the propagation of feature annotation.</text>
</comment>
<comment type="domain">
    <text evidence="8">The N-terminal domain does not have lytic activity and probably modulates enzymatic activity. The C-terminal domain is the catalytic active domain.</text>
</comment>
<keyword evidence="5 8" id="KW-0998">Cell outer membrane</keyword>
<dbReference type="RefSeq" id="WP_168149225.1">
    <property type="nucleotide sequence ID" value="NZ_JAAVXB010000010.1"/>
</dbReference>
<evidence type="ECO:0000256" key="1">
    <source>
        <dbReference type="ARBA" id="ARBA00007734"/>
    </source>
</evidence>
<comment type="similarity">
    <text evidence="2">Belongs to the bacterial solute-binding protein 3 family.</text>
</comment>
<evidence type="ECO:0000256" key="7">
    <source>
        <dbReference type="ARBA" id="ARBA00023316"/>
    </source>
</evidence>
<gene>
    <name evidence="8 12" type="primary">mltF</name>
    <name evidence="12" type="ORF">G7Y82_16470</name>
</gene>
<evidence type="ECO:0000256" key="2">
    <source>
        <dbReference type="ARBA" id="ARBA00010333"/>
    </source>
</evidence>
<dbReference type="PROSITE" id="PS00922">
    <property type="entry name" value="TRANSGLYCOSYLASE"/>
    <property type="match status" value="1"/>
</dbReference>
<dbReference type="AlphaFoldDB" id="A0A969WCA4"/>
<dbReference type="Gene3D" id="3.40.190.10">
    <property type="entry name" value="Periplasmic binding protein-like II"/>
    <property type="match status" value="2"/>
</dbReference>
<dbReference type="Pfam" id="PF01464">
    <property type="entry name" value="SLT"/>
    <property type="match status" value="1"/>
</dbReference>
<evidence type="ECO:0000256" key="6">
    <source>
        <dbReference type="ARBA" id="ARBA00023239"/>
    </source>
</evidence>
<keyword evidence="13" id="KW-1185">Reference proteome</keyword>
<dbReference type="SMART" id="SM00062">
    <property type="entry name" value="PBPb"/>
    <property type="match status" value="1"/>
</dbReference>
<evidence type="ECO:0000313" key="12">
    <source>
        <dbReference type="EMBL" id="NKF23909.1"/>
    </source>
</evidence>
<dbReference type="Pfam" id="PF00497">
    <property type="entry name" value="SBP_bac_3"/>
    <property type="match status" value="1"/>
</dbReference>
<evidence type="ECO:0000256" key="8">
    <source>
        <dbReference type="HAMAP-Rule" id="MF_02016"/>
    </source>
</evidence>
<evidence type="ECO:0000259" key="11">
    <source>
        <dbReference type="SMART" id="SM00062"/>
    </source>
</evidence>
<dbReference type="SUPFAM" id="SSF53850">
    <property type="entry name" value="Periplasmic binding protein-like II"/>
    <property type="match status" value="1"/>
</dbReference>
<feature type="transmembrane region" description="Helical" evidence="10">
    <location>
        <begin position="21"/>
        <end position="38"/>
    </location>
</feature>
<comment type="function">
    <text evidence="8">Murein-degrading enzyme that degrades murein glycan strands and insoluble, high-molecular weight murein sacculi, with the concomitant formation of a 1,6-anhydromuramoyl product. Lytic transglycosylases (LTs) play an integral role in the metabolism of the peptidoglycan (PG) sacculus. Their lytic action creates space within the PG sacculus to allow for its expansion as well as for the insertion of various structures such as secretion systems and flagella.</text>
</comment>
<dbReference type="Proteomes" id="UP000653472">
    <property type="component" value="Unassembled WGS sequence"/>
</dbReference>
<proteinExistence type="inferred from homology"/>
<keyword evidence="10" id="KW-0812">Transmembrane</keyword>
<dbReference type="EMBL" id="JAAVXB010000010">
    <property type="protein sequence ID" value="NKF23909.1"/>
    <property type="molecule type" value="Genomic_DNA"/>
</dbReference>
<feature type="domain" description="Solute-binding protein family 3/N-terminal" evidence="11">
    <location>
        <begin position="55"/>
        <end position="279"/>
    </location>
</feature>
<dbReference type="InterPro" id="IPR023346">
    <property type="entry name" value="Lysozyme-like_dom_sf"/>
</dbReference>
<dbReference type="NCBIfam" id="NF008112">
    <property type="entry name" value="PRK10859.1"/>
    <property type="match status" value="1"/>
</dbReference>
<evidence type="ECO:0000256" key="5">
    <source>
        <dbReference type="ARBA" id="ARBA00023237"/>
    </source>
</evidence>